<evidence type="ECO:0000313" key="3">
    <source>
        <dbReference type="EMBL" id="RNF03971.1"/>
    </source>
</evidence>
<gene>
    <name evidence="3" type="ORF">Tco025E_08078</name>
</gene>
<evidence type="ECO:0000313" key="4">
    <source>
        <dbReference type="Proteomes" id="UP000284403"/>
    </source>
</evidence>
<dbReference type="RefSeq" id="XP_029224953.1">
    <property type="nucleotide sequence ID" value="XM_029374935.1"/>
</dbReference>
<feature type="compositionally biased region" description="Low complexity" evidence="1">
    <location>
        <begin position="279"/>
        <end position="304"/>
    </location>
</feature>
<keyword evidence="4" id="KW-1185">Reference proteome</keyword>
<feature type="compositionally biased region" description="Basic and acidic residues" evidence="1">
    <location>
        <begin position="268"/>
        <end position="278"/>
    </location>
</feature>
<sequence>MAGRALLVYALCALCCAAGGGWAWPMEYCKDEHWTLLKAVKPEKCYTELLQEYCGRNTEFVARAMRNATELEKGGPCGAELRRQAAVGDDQGGGSRAGTGHSAAAPSQPGGATQRNAEESPVRAHGAQEAGGPSTAVPGAAPTAGGGDHLSPESGGEQTALSSATAGGVPAVDSPTQEGTVGNAAGASPPESAVQRSPVQRDNTPAATAVAGEASDAAQDTPGGGESNNLGSISDSSPAVQPQPASSVGTNEAGQREQEQPAVPTPKQETETSGERGEATQPAAGTAAQAATTTTTNSTSATKAVSGDSDGSSTAAAHSASPLALLLLLACAAAAAVLAA</sequence>
<proteinExistence type="predicted"/>
<keyword evidence="2" id="KW-0732">Signal</keyword>
<name>A0A422NET1_9TRYP</name>
<feature type="chain" id="PRO_5019110236" evidence="2">
    <location>
        <begin position="24"/>
        <end position="340"/>
    </location>
</feature>
<organism evidence="3 4">
    <name type="scientific">Trypanosoma conorhini</name>
    <dbReference type="NCBI Taxonomy" id="83891"/>
    <lineage>
        <taxon>Eukaryota</taxon>
        <taxon>Discoba</taxon>
        <taxon>Euglenozoa</taxon>
        <taxon>Kinetoplastea</taxon>
        <taxon>Metakinetoplastina</taxon>
        <taxon>Trypanosomatida</taxon>
        <taxon>Trypanosomatidae</taxon>
        <taxon>Trypanosoma</taxon>
    </lineage>
</organism>
<evidence type="ECO:0000256" key="2">
    <source>
        <dbReference type="SAM" id="SignalP"/>
    </source>
</evidence>
<feature type="compositionally biased region" description="Polar residues" evidence="1">
    <location>
        <begin position="156"/>
        <end position="165"/>
    </location>
</feature>
<feature type="signal peptide" evidence="2">
    <location>
        <begin position="1"/>
        <end position="23"/>
    </location>
</feature>
<accession>A0A422NET1</accession>
<protein>
    <submittedName>
        <fullName evidence="3">Mucin-associated surface protein (MASP)</fullName>
    </submittedName>
</protein>
<dbReference type="Proteomes" id="UP000284403">
    <property type="component" value="Unassembled WGS sequence"/>
</dbReference>
<dbReference type="AlphaFoldDB" id="A0A422NET1"/>
<evidence type="ECO:0000256" key="1">
    <source>
        <dbReference type="SAM" id="MobiDB-lite"/>
    </source>
</evidence>
<dbReference type="EMBL" id="MKKU01000697">
    <property type="protein sequence ID" value="RNF03971.1"/>
    <property type="molecule type" value="Genomic_DNA"/>
</dbReference>
<feature type="compositionally biased region" description="Low complexity" evidence="1">
    <location>
        <begin position="236"/>
        <end position="248"/>
    </location>
</feature>
<comment type="caution">
    <text evidence="3">The sequence shown here is derived from an EMBL/GenBank/DDBJ whole genome shotgun (WGS) entry which is preliminary data.</text>
</comment>
<feature type="compositionally biased region" description="Low complexity" evidence="1">
    <location>
        <begin position="130"/>
        <end position="143"/>
    </location>
</feature>
<reference evidence="3 4" key="1">
    <citation type="journal article" date="2018" name="BMC Genomics">
        <title>Genomic comparison of Trypanosoma conorhini and Trypanosoma rangeli to Trypanosoma cruzi strains of high and low virulence.</title>
        <authorList>
            <person name="Bradwell K.R."/>
            <person name="Koparde V.N."/>
            <person name="Matveyev A.V."/>
            <person name="Serrano M.G."/>
            <person name="Alves J.M."/>
            <person name="Parikh H."/>
            <person name="Huang B."/>
            <person name="Lee V."/>
            <person name="Espinosa-Alvarez O."/>
            <person name="Ortiz P.A."/>
            <person name="Costa-Martins A.G."/>
            <person name="Teixeira M.M."/>
            <person name="Buck G.A."/>
        </authorList>
    </citation>
    <scope>NUCLEOTIDE SEQUENCE [LARGE SCALE GENOMIC DNA]</scope>
    <source>
        <strain evidence="3 4">025E</strain>
    </source>
</reference>
<dbReference type="GeneID" id="40321689"/>
<feature type="compositionally biased region" description="Polar residues" evidence="1">
    <location>
        <begin position="194"/>
        <end position="206"/>
    </location>
</feature>
<feature type="region of interest" description="Disordered" evidence="1">
    <location>
        <begin position="87"/>
        <end position="319"/>
    </location>
</feature>